<dbReference type="AlphaFoldDB" id="A0A226HA85"/>
<reference evidence="2 3" key="1">
    <citation type="submission" date="2016-11" db="EMBL/GenBank/DDBJ databases">
        <title>Whole genomes of Flavobacteriaceae.</title>
        <authorList>
            <person name="Stine C."/>
            <person name="Li C."/>
            <person name="Tadesse D."/>
        </authorList>
    </citation>
    <scope>NUCLEOTIDE SEQUENCE [LARGE SCALE GENOMIC DNA]</scope>
    <source>
        <strain evidence="2 3">DSM 18292</strain>
    </source>
</reference>
<comment type="caution">
    <text evidence="2">The sequence shown here is derived from an EMBL/GenBank/DDBJ whole genome shotgun (WGS) entry which is preliminary data.</text>
</comment>
<name>A0A226HA85_9FLAO</name>
<organism evidence="2 3">
    <name type="scientific">Flavobacterium hercynium</name>
    <dbReference type="NCBI Taxonomy" id="387094"/>
    <lineage>
        <taxon>Bacteria</taxon>
        <taxon>Pseudomonadati</taxon>
        <taxon>Bacteroidota</taxon>
        <taxon>Flavobacteriia</taxon>
        <taxon>Flavobacteriales</taxon>
        <taxon>Flavobacteriaceae</taxon>
        <taxon>Flavobacterium</taxon>
    </lineage>
</organism>
<accession>A0A226HA85</accession>
<gene>
    <name evidence="2" type="ORF">B0A66_11725</name>
</gene>
<dbReference type="OrthoDB" id="1375603at2"/>
<feature type="region of interest" description="Disordered" evidence="1">
    <location>
        <begin position="21"/>
        <end position="136"/>
    </location>
</feature>
<keyword evidence="3" id="KW-1185">Reference proteome</keyword>
<evidence type="ECO:0000313" key="2">
    <source>
        <dbReference type="EMBL" id="OXA91239.1"/>
    </source>
</evidence>
<dbReference type="RefSeq" id="WP_089050021.1">
    <property type="nucleotide sequence ID" value="NZ_FXTV01000003.1"/>
</dbReference>
<feature type="compositionally biased region" description="Basic and acidic residues" evidence="1">
    <location>
        <begin position="65"/>
        <end position="82"/>
    </location>
</feature>
<dbReference type="EMBL" id="MUGW01000022">
    <property type="protein sequence ID" value="OXA91239.1"/>
    <property type="molecule type" value="Genomic_DNA"/>
</dbReference>
<dbReference type="Proteomes" id="UP000198345">
    <property type="component" value="Unassembled WGS sequence"/>
</dbReference>
<evidence type="ECO:0000313" key="3">
    <source>
        <dbReference type="Proteomes" id="UP000198345"/>
    </source>
</evidence>
<feature type="compositionally biased region" description="Basic and acidic residues" evidence="1">
    <location>
        <begin position="36"/>
        <end position="54"/>
    </location>
</feature>
<protein>
    <submittedName>
        <fullName evidence="2">Uncharacterized protein</fullName>
    </submittedName>
</protein>
<feature type="compositionally biased region" description="Acidic residues" evidence="1">
    <location>
        <begin position="89"/>
        <end position="130"/>
    </location>
</feature>
<sequence>MYTTIQTRGIQKFRPLGKTKNKFITTNGYNPNKAIPDQERINKEEDFDDLEHHFIAPGEFEEDENNRNDEFDNPSDEAHLNDEIYNPSDNEEFTETDEDLQDLDPDDDDLEDDLEEDEIEEEDSGEDYPENDPLKL</sequence>
<proteinExistence type="predicted"/>
<evidence type="ECO:0000256" key="1">
    <source>
        <dbReference type="SAM" id="MobiDB-lite"/>
    </source>
</evidence>